<feature type="transmembrane region" description="Helical" evidence="1">
    <location>
        <begin position="159"/>
        <end position="180"/>
    </location>
</feature>
<dbReference type="RefSeq" id="WP_205118721.1">
    <property type="nucleotide sequence ID" value="NZ_JAFBCM010000001.1"/>
</dbReference>
<sequence>MKQFMGRPETMALEWFARLVSLGAAGVAVGVPIYRLTQPGSTVEATLSVKGATLDPGVHFAATHAPILLEAAELPWKLRLWGEAGFAVTWLAIGVGALMVAQVLSTVLAGNPFDSRNPRRIAVIAGSVLVGGMLAPLIQDEATSAILSHLQVAGQVSTLGTFELLPFLVAALIFVVAGAFQRGSQLTADTEGLV</sequence>
<keyword evidence="1" id="KW-0472">Membrane</keyword>
<feature type="transmembrane region" description="Helical" evidence="1">
    <location>
        <begin position="121"/>
        <end position="139"/>
    </location>
</feature>
<evidence type="ECO:0000256" key="1">
    <source>
        <dbReference type="SAM" id="Phobius"/>
    </source>
</evidence>
<reference evidence="3" key="1">
    <citation type="journal article" date="2019" name="Int. J. Syst. Evol. Microbiol.">
        <title>The Global Catalogue of Microorganisms (GCM) 10K type strain sequencing project: providing services to taxonomists for standard genome sequencing and annotation.</title>
        <authorList>
            <consortium name="The Broad Institute Genomics Platform"/>
            <consortium name="The Broad Institute Genome Sequencing Center for Infectious Disease"/>
            <person name="Wu L."/>
            <person name="Ma J."/>
        </authorList>
    </citation>
    <scope>NUCLEOTIDE SEQUENCE [LARGE SCALE GENOMIC DNA]</scope>
    <source>
        <strain evidence="3">CGMCC 4.7241</strain>
    </source>
</reference>
<accession>A0ABV7YE42</accession>
<dbReference type="Proteomes" id="UP001595699">
    <property type="component" value="Unassembled WGS sequence"/>
</dbReference>
<evidence type="ECO:0000313" key="2">
    <source>
        <dbReference type="EMBL" id="MFC3762428.1"/>
    </source>
</evidence>
<keyword evidence="1" id="KW-0812">Transmembrane</keyword>
<proteinExistence type="predicted"/>
<gene>
    <name evidence="2" type="ORF">ACFOUW_16420</name>
</gene>
<dbReference type="EMBL" id="JBHRZH010000015">
    <property type="protein sequence ID" value="MFC3762428.1"/>
    <property type="molecule type" value="Genomic_DNA"/>
</dbReference>
<evidence type="ECO:0000313" key="3">
    <source>
        <dbReference type="Proteomes" id="UP001595699"/>
    </source>
</evidence>
<keyword evidence="3" id="KW-1185">Reference proteome</keyword>
<feature type="transmembrane region" description="Helical" evidence="1">
    <location>
        <begin position="84"/>
        <end position="109"/>
    </location>
</feature>
<feature type="transmembrane region" description="Helical" evidence="1">
    <location>
        <begin position="12"/>
        <end position="34"/>
    </location>
</feature>
<comment type="caution">
    <text evidence="2">The sequence shown here is derived from an EMBL/GenBank/DDBJ whole genome shotgun (WGS) entry which is preliminary data.</text>
</comment>
<keyword evidence="1" id="KW-1133">Transmembrane helix</keyword>
<protein>
    <submittedName>
        <fullName evidence="2">DUF2975 domain-containing protein</fullName>
    </submittedName>
</protein>
<organism evidence="2 3">
    <name type="scientific">Tenggerimyces flavus</name>
    <dbReference type="NCBI Taxonomy" id="1708749"/>
    <lineage>
        <taxon>Bacteria</taxon>
        <taxon>Bacillati</taxon>
        <taxon>Actinomycetota</taxon>
        <taxon>Actinomycetes</taxon>
        <taxon>Propionibacteriales</taxon>
        <taxon>Nocardioidaceae</taxon>
        <taxon>Tenggerimyces</taxon>
    </lineage>
</organism>
<name>A0ABV7YE42_9ACTN</name>